<feature type="domain" description="Capsule synthesis protein CapA" evidence="2">
    <location>
        <begin position="2"/>
        <end position="246"/>
    </location>
</feature>
<sequence>MRIAMVGDVMLGRLVNERLRREDPAYPWGDVLPLFEQADLRFANLECVLADGGTPWPRKTFHFRSDRKNIASLEAAHLDVVSLANNHVLDVGVPALQDMLPLLDAHGIRHTGAGPDAAAAREPALLTAAGTTVGVLAFTDNEPRWAAGPGAPGIFHVPVRLGDARGQQLLELVRETRRRTGLLVVSAHWGPNWGVEVPEEHRAFAHALVEAGADVVVGHSAHIFRGVEVVRGRPVVHSAGDFVDDYAVDPEERNDQSFVFLLDVRDGRPRELRLVPTVIADCRVMRAGREARAIAARMEQRSAALGTRCRWLEEERCLQVPLA</sequence>
<comment type="similarity">
    <text evidence="1">Belongs to the CapA family.</text>
</comment>
<dbReference type="Gene3D" id="3.60.21.10">
    <property type="match status" value="1"/>
</dbReference>
<dbReference type="Proteomes" id="UP000321103">
    <property type="component" value="Unassembled WGS sequence"/>
</dbReference>
<evidence type="ECO:0000313" key="3">
    <source>
        <dbReference type="EMBL" id="GEO96219.1"/>
    </source>
</evidence>
<comment type="caution">
    <text evidence="3">The sequence shown here is derived from an EMBL/GenBank/DDBJ whole genome shotgun (WGS) entry which is preliminary data.</text>
</comment>
<dbReference type="EMBL" id="BJZS01000074">
    <property type="protein sequence ID" value="GEO96219.1"/>
    <property type="molecule type" value="Genomic_DNA"/>
</dbReference>
<evidence type="ECO:0000259" key="2">
    <source>
        <dbReference type="SMART" id="SM00854"/>
    </source>
</evidence>
<evidence type="ECO:0000313" key="4">
    <source>
        <dbReference type="Proteomes" id="UP000321103"/>
    </source>
</evidence>
<organism evidence="3 4">
    <name type="scientific">Kocuria turfanensis</name>
    <dbReference type="NCBI Taxonomy" id="388357"/>
    <lineage>
        <taxon>Bacteria</taxon>
        <taxon>Bacillati</taxon>
        <taxon>Actinomycetota</taxon>
        <taxon>Actinomycetes</taxon>
        <taxon>Micrococcales</taxon>
        <taxon>Micrococcaceae</taxon>
        <taxon>Kocuria</taxon>
    </lineage>
</organism>
<dbReference type="STRING" id="388357.GCA_001580365_02396"/>
<gene>
    <name evidence="3" type="ORF">KTU01_23420</name>
</gene>
<dbReference type="PANTHER" id="PTHR33393">
    <property type="entry name" value="POLYGLUTAMINE SYNTHESIS ACCESSORY PROTEIN RV0574C-RELATED"/>
    <property type="match status" value="1"/>
</dbReference>
<evidence type="ECO:0000256" key="1">
    <source>
        <dbReference type="ARBA" id="ARBA00005662"/>
    </source>
</evidence>
<dbReference type="InterPro" id="IPR029052">
    <property type="entry name" value="Metallo-depent_PP-like"/>
</dbReference>
<reference evidence="3 4" key="1">
    <citation type="submission" date="2019-07" db="EMBL/GenBank/DDBJ databases">
        <title>Whole genome shotgun sequence of Kocuria turfanensis NBRC 107627.</title>
        <authorList>
            <person name="Hosoyama A."/>
            <person name="Uohara A."/>
            <person name="Ohji S."/>
            <person name="Ichikawa N."/>
        </authorList>
    </citation>
    <scope>NUCLEOTIDE SEQUENCE [LARGE SCALE GENOMIC DNA]</scope>
    <source>
        <strain evidence="3 4">NBRC 107627</strain>
    </source>
</reference>
<proteinExistence type="inferred from homology"/>
<keyword evidence="4" id="KW-1185">Reference proteome</keyword>
<dbReference type="InterPro" id="IPR052169">
    <property type="entry name" value="CW_Biosynth-Accessory"/>
</dbReference>
<dbReference type="SMART" id="SM00854">
    <property type="entry name" value="PGA_cap"/>
    <property type="match status" value="1"/>
</dbReference>
<accession>A0A512IEU0</accession>
<dbReference type="RefSeq" id="WP_062735931.1">
    <property type="nucleotide sequence ID" value="NZ_BJZS01000074.1"/>
</dbReference>
<dbReference type="CDD" id="cd07381">
    <property type="entry name" value="MPP_CapA"/>
    <property type="match status" value="1"/>
</dbReference>
<dbReference type="PANTHER" id="PTHR33393:SF11">
    <property type="entry name" value="POLYGLUTAMINE SYNTHESIS ACCESSORY PROTEIN RV0574C-RELATED"/>
    <property type="match status" value="1"/>
</dbReference>
<dbReference type="SUPFAM" id="SSF56300">
    <property type="entry name" value="Metallo-dependent phosphatases"/>
    <property type="match status" value="1"/>
</dbReference>
<dbReference type="Pfam" id="PF09587">
    <property type="entry name" value="PGA_cap"/>
    <property type="match status" value="1"/>
</dbReference>
<name>A0A512IEU0_9MICC</name>
<dbReference type="InterPro" id="IPR019079">
    <property type="entry name" value="Capsule_synth_CapA"/>
</dbReference>
<protein>
    <submittedName>
        <fullName evidence="3">Capsule biosynthesis protein</fullName>
    </submittedName>
</protein>
<dbReference type="AlphaFoldDB" id="A0A512IEU0"/>